<name>A0A1X2J0T5_9FUNG</name>
<dbReference type="PANTHER" id="PTHR20371:SF1">
    <property type="entry name" value="ENOLASE-PHOSPHATASE E1"/>
    <property type="match status" value="1"/>
</dbReference>
<dbReference type="InterPro" id="IPR006439">
    <property type="entry name" value="HAD-SF_hydro_IA"/>
</dbReference>
<comment type="pathway">
    <text evidence="6">Amino-acid biosynthesis; L-methionine biosynthesis via salvage pathway; L-methionine from S-methyl-5-thio-alpha-D-ribose 1-phosphate: step 4/6.</text>
</comment>
<comment type="similarity">
    <text evidence="6">Belongs to the HAD-like hydrolase superfamily. MasA/MtnC family.</text>
</comment>
<evidence type="ECO:0000256" key="6">
    <source>
        <dbReference type="HAMAP-Rule" id="MF_03117"/>
    </source>
</evidence>
<comment type="caution">
    <text evidence="7">The sequence shown here is derived from an EMBL/GenBank/DDBJ whole genome shotgun (WGS) entry which is preliminary data.</text>
</comment>
<evidence type="ECO:0000256" key="1">
    <source>
        <dbReference type="ARBA" id="ARBA00022605"/>
    </source>
</evidence>
<evidence type="ECO:0000313" key="7">
    <source>
        <dbReference type="EMBL" id="ORZ25442.1"/>
    </source>
</evidence>
<evidence type="ECO:0000256" key="4">
    <source>
        <dbReference type="ARBA" id="ARBA00022842"/>
    </source>
</evidence>
<dbReference type="STRING" id="90262.A0A1X2J0T5"/>
<dbReference type="EC" id="3.1.3.77" evidence="6"/>
<comment type="subunit">
    <text evidence="6">Monomer.</text>
</comment>
<dbReference type="NCBIfam" id="TIGR01549">
    <property type="entry name" value="HAD-SF-IA-v1"/>
    <property type="match status" value="1"/>
</dbReference>
<keyword evidence="1 6" id="KW-0028">Amino-acid biosynthesis</keyword>
<protein>
    <recommendedName>
        <fullName evidence="6">Enolase-phosphatase E1</fullName>
        <ecNumber evidence="6">3.1.3.77</ecNumber>
    </recommendedName>
    <alternativeName>
        <fullName evidence="6">2,3-diketo-5-methylthio-1-phosphopentane phosphatase</fullName>
    </alternativeName>
</protein>
<comment type="cofactor">
    <cofactor evidence="6">
        <name>Mg(2+)</name>
        <dbReference type="ChEBI" id="CHEBI:18420"/>
    </cofactor>
    <text evidence="6">Binds 1 Mg(2+) ion per subunit.</text>
</comment>
<dbReference type="AlphaFoldDB" id="A0A1X2J0T5"/>
<dbReference type="GO" id="GO:0043874">
    <property type="term" value="F:acireductone synthase activity"/>
    <property type="evidence" value="ECO:0007669"/>
    <property type="project" value="UniProtKB-EC"/>
</dbReference>
<dbReference type="NCBIfam" id="TIGR01691">
    <property type="entry name" value="enolase-ppase"/>
    <property type="match status" value="1"/>
</dbReference>
<dbReference type="InterPro" id="IPR023943">
    <property type="entry name" value="Enolase-ppase_E1"/>
</dbReference>
<feature type="binding site" evidence="6">
    <location>
        <position position="181"/>
    </location>
    <ligand>
        <name>substrate</name>
    </ligand>
</feature>
<comment type="pathway">
    <text evidence="6">Amino-acid biosynthesis; L-methionine biosynthesis via salvage pathway; L-methionine from S-methyl-5-thio-alpha-D-ribose 1-phosphate: step 3/6.</text>
</comment>
<evidence type="ECO:0000256" key="3">
    <source>
        <dbReference type="ARBA" id="ARBA00022801"/>
    </source>
</evidence>
<dbReference type="Gene3D" id="1.10.720.60">
    <property type="match status" value="1"/>
</dbReference>
<keyword evidence="2 6" id="KW-0479">Metal-binding</keyword>
<dbReference type="SFLD" id="SFLDG01133">
    <property type="entry name" value="C1.5.4:_Enolase-phosphatase_Li"/>
    <property type="match status" value="1"/>
</dbReference>
<gene>
    <name evidence="6" type="primary">UTR4</name>
    <name evidence="7" type="ORF">BCR42DRAFT_445220</name>
</gene>
<dbReference type="GO" id="GO:0019509">
    <property type="term" value="P:L-methionine salvage from methylthioadenosine"/>
    <property type="evidence" value="ECO:0007669"/>
    <property type="project" value="UniProtKB-UniRule"/>
</dbReference>
<dbReference type="InterPro" id="IPR036412">
    <property type="entry name" value="HAD-like_sf"/>
</dbReference>
<accession>A0A1X2J0T5</accession>
<keyword evidence="8" id="KW-1185">Reference proteome</keyword>
<dbReference type="GO" id="GO:0005634">
    <property type="term" value="C:nucleus"/>
    <property type="evidence" value="ECO:0007669"/>
    <property type="project" value="UniProtKB-SubCell"/>
</dbReference>
<keyword evidence="5 6" id="KW-0486">Methionine biosynthesis</keyword>
<dbReference type="CDD" id="cd01629">
    <property type="entry name" value="HAD_EP"/>
    <property type="match status" value="1"/>
</dbReference>
<dbReference type="SFLD" id="SFLDF00044">
    <property type="entry name" value="enolase-phosphatase"/>
    <property type="match status" value="1"/>
</dbReference>
<keyword evidence="6" id="KW-0539">Nucleus</keyword>
<dbReference type="HAMAP" id="MF_03117">
    <property type="entry name" value="Salvage_MtnC_euk"/>
    <property type="match status" value="1"/>
</dbReference>
<comment type="catalytic activity">
    <reaction evidence="6">
        <text>5-methylsulfanyl-2,3-dioxopentyl phosphate + H2O = 1,2-dihydroxy-5-(methylsulfanyl)pent-1-en-3-one + phosphate</text>
        <dbReference type="Rhea" id="RHEA:21700"/>
        <dbReference type="ChEBI" id="CHEBI:15377"/>
        <dbReference type="ChEBI" id="CHEBI:43474"/>
        <dbReference type="ChEBI" id="CHEBI:49252"/>
        <dbReference type="ChEBI" id="CHEBI:58828"/>
        <dbReference type="EC" id="3.1.3.77"/>
    </reaction>
</comment>
<dbReference type="EMBL" id="MCGE01000001">
    <property type="protein sequence ID" value="ORZ25442.1"/>
    <property type="molecule type" value="Genomic_DNA"/>
</dbReference>
<keyword evidence="4 6" id="KW-0460">Magnesium</keyword>
<dbReference type="PANTHER" id="PTHR20371">
    <property type="entry name" value="ENOLASE-PHOSPHATASE E1"/>
    <property type="match status" value="1"/>
</dbReference>
<dbReference type="OrthoDB" id="272500at2759"/>
<feature type="binding site" evidence="6">
    <location>
        <position position="207"/>
    </location>
    <ligand>
        <name>Mg(2+)</name>
        <dbReference type="ChEBI" id="CHEBI:18420"/>
    </ligand>
</feature>
<dbReference type="SUPFAM" id="SSF56784">
    <property type="entry name" value="HAD-like"/>
    <property type="match status" value="1"/>
</dbReference>
<dbReference type="Gene3D" id="3.40.50.1000">
    <property type="entry name" value="HAD superfamily/HAD-like"/>
    <property type="match status" value="1"/>
</dbReference>
<dbReference type="InterPro" id="IPR027511">
    <property type="entry name" value="ENOPH1_eukaryotes"/>
</dbReference>
<comment type="subcellular location">
    <subcellularLocation>
        <location evidence="6">Cytoplasm</location>
    </subcellularLocation>
    <subcellularLocation>
        <location evidence="6">Nucleus</location>
    </subcellularLocation>
</comment>
<feature type="binding site" evidence="6">
    <location>
        <position position="15"/>
    </location>
    <ligand>
        <name>Mg(2+)</name>
        <dbReference type="ChEBI" id="CHEBI:18420"/>
    </ligand>
</feature>
<feature type="binding site" evidence="6">
    <location>
        <position position="13"/>
    </location>
    <ligand>
        <name>Mg(2+)</name>
        <dbReference type="ChEBI" id="CHEBI:18420"/>
    </ligand>
</feature>
<reference evidence="7 8" key="1">
    <citation type="submission" date="2016-07" db="EMBL/GenBank/DDBJ databases">
        <title>Pervasive Adenine N6-methylation of Active Genes in Fungi.</title>
        <authorList>
            <consortium name="DOE Joint Genome Institute"/>
            <person name="Mondo S.J."/>
            <person name="Dannebaum R.O."/>
            <person name="Kuo R.C."/>
            <person name="Labutti K."/>
            <person name="Haridas S."/>
            <person name="Kuo A."/>
            <person name="Salamov A."/>
            <person name="Ahrendt S.R."/>
            <person name="Lipzen A."/>
            <person name="Sullivan W."/>
            <person name="Andreopoulos W.B."/>
            <person name="Clum A."/>
            <person name="Lindquist E."/>
            <person name="Daum C."/>
            <person name="Ramamoorthy G.K."/>
            <person name="Gryganskyi A."/>
            <person name="Culley D."/>
            <person name="Magnuson J.K."/>
            <person name="James T.Y."/>
            <person name="O'Malley M.A."/>
            <person name="Stajich J.E."/>
            <person name="Spatafora J.W."/>
            <person name="Visel A."/>
            <person name="Grigoriev I.V."/>
        </authorList>
    </citation>
    <scope>NUCLEOTIDE SEQUENCE [LARGE SCALE GENOMIC DNA]</scope>
    <source>
        <strain evidence="7 8">NRRL 1336</strain>
    </source>
</reference>
<sequence length="249" mass="27322">MANSTNYNTVILDIEGTITPIAFVNEVLFPYVTGGIDAFLDRAWGTSDLEHHIQLLREQAEKDVVAGVEGALLIPTTCTTENIKAAVKQNVKWQMASDRKIGALKSFQGFMWKEGYESGEILGIVYDDVVPALQKWQSEGKKIYIYSSGSVPAQKLLISHTKQGDLSKYFSGYFDTSVGPKVEKESYMNIAKALGISDKKSILFVTDNIHEIYAADQAGLQVAIANRPGNAPLGLVDPSFKVVTTFDSF</sequence>
<keyword evidence="3 6" id="KW-0378">Hydrolase</keyword>
<evidence type="ECO:0000256" key="2">
    <source>
        <dbReference type="ARBA" id="ARBA00022723"/>
    </source>
</evidence>
<feature type="binding site" evidence="6">
    <location>
        <begin position="147"/>
        <end position="148"/>
    </location>
    <ligand>
        <name>substrate</name>
    </ligand>
</feature>
<dbReference type="GO" id="GO:0000287">
    <property type="term" value="F:magnesium ion binding"/>
    <property type="evidence" value="ECO:0007669"/>
    <property type="project" value="UniProtKB-UniRule"/>
</dbReference>
<dbReference type="FunFam" id="3.40.50.1000:FF:000079">
    <property type="entry name" value="Enolase-phosphatase E1"/>
    <property type="match status" value="1"/>
</dbReference>
<keyword evidence="6" id="KW-0963">Cytoplasm</keyword>
<dbReference type="Pfam" id="PF00702">
    <property type="entry name" value="Hydrolase"/>
    <property type="match status" value="1"/>
</dbReference>
<dbReference type="InterPro" id="IPR023214">
    <property type="entry name" value="HAD_sf"/>
</dbReference>
<evidence type="ECO:0000313" key="8">
    <source>
        <dbReference type="Proteomes" id="UP000193560"/>
    </source>
</evidence>
<organism evidence="7 8">
    <name type="scientific">Absidia repens</name>
    <dbReference type="NCBI Taxonomy" id="90262"/>
    <lineage>
        <taxon>Eukaryota</taxon>
        <taxon>Fungi</taxon>
        <taxon>Fungi incertae sedis</taxon>
        <taxon>Mucoromycota</taxon>
        <taxon>Mucoromycotina</taxon>
        <taxon>Mucoromycetes</taxon>
        <taxon>Mucorales</taxon>
        <taxon>Cunninghamellaceae</taxon>
        <taxon>Absidia</taxon>
    </lineage>
</organism>
<evidence type="ECO:0000256" key="5">
    <source>
        <dbReference type="ARBA" id="ARBA00023167"/>
    </source>
</evidence>
<dbReference type="Proteomes" id="UP000193560">
    <property type="component" value="Unassembled WGS sequence"/>
</dbReference>
<comment type="function">
    <text evidence="6">Bifunctional enzyme that catalyzes the enolization of 2,3-diketo-5-methylthiopentyl-1-phosphate (DK-MTP-1-P) into the intermediate 2-hydroxy-3-keto-5-methylthiopentenyl-1-phosphate (HK-MTPenyl-1-P), which is then dephosphorylated to form the acireductone 1,2-dihydroxy-3-keto-5-methylthiopentene (DHK-MTPene).</text>
</comment>
<dbReference type="SFLD" id="SFLDS00003">
    <property type="entry name" value="Haloacid_Dehalogenase"/>
    <property type="match status" value="1"/>
</dbReference>
<proteinExistence type="inferred from homology"/>
<dbReference type="GO" id="GO:0005737">
    <property type="term" value="C:cytoplasm"/>
    <property type="evidence" value="ECO:0007669"/>
    <property type="project" value="UniProtKB-SubCell"/>
</dbReference>
<dbReference type="UniPathway" id="UPA00904">
    <property type="reaction ID" value="UER00876"/>
</dbReference>
<dbReference type="SFLD" id="SFLDG01129">
    <property type="entry name" value="C1.5:_HAD__Beta-PGM__Phosphata"/>
    <property type="match status" value="1"/>
</dbReference>